<evidence type="ECO:0000256" key="2">
    <source>
        <dbReference type="ARBA" id="ARBA00022771"/>
    </source>
</evidence>
<dbReference type="SMART" id="SM00399">
    <property type="entry name" value="ZnF_C4"/>
    <property type="match status" value="1"/>
</dbReference>
<reference evidence="10" key="1">
    <citation type="submission" date="2020-05" db="UniProtKB">
        <authorList>
            <consortium name="EnsemblMetazoa"/>
        </authorList>
    </citation>
    <scope>IDENTIFICATION</scope>
    <source>
        <strain evidence="10">BB02</strain>
    </source>
</reference>
<dbReference type="EnsemblMetazoa" id="BGLB014038-RA">
    <property type="protein sequence ID" value="BGLB014038-PA"/>
    <property type="gene ID" value="BGLB014038"/>
</dbReference>
<organism evidence="10 11">
    <name type="scientific">Biomphalaria glabrata</name>
    <name type="common">Bloodfluke planorb</name>
    <name type="synonym">Freshwater snail</name>
    <dbReference type="NCBI Taxonomy" id="6526"/>
    <lineage>
        <taxon>Eukaryota</taxon>
        <taxon>Metazoa</taxon>
        <taxon>Spiralia</taxon>
        <taxon>Lophotrochozoa</taxon>
        <taxon>Mollusca</taxon>
        <taxon>Gastropoda</taxon>
        <taxon>Heterobranchia</taxon>
        <taxon>Euthyneura</taxon>
        <taxon>Panpulmonata</taxon>
        <taxon>Hygrophila</taxon>
        <taxon>Lymnaeoidea</taxon>
        <taxon>Planorbidae</taxon>
        <taxon>Biomphalaria</taxon>
    </lineage>
</organism>
<keyword evidence="5" id="KW-0238">DNA-binding</keyword>
<dbReference type="InterPro" id="IPR013088">
    <property type="entry name" value="Znf_NHR/GATA"/>
</dbReference>
<evidence type="ECO:0000256" key="3">
    <source>
        <dbReference type="ARBA" id="ARBA00022833"/>
    </source>
</evidence>
<dbReference type="Gene3D" id="3.30.50.10">
    <property type="entry name" value="Erythroid Transcription Factor GATA-1, subunit A"/>
    <property type="match status" value="1"/>
</dbReference>
<evidence type="ECO:0000256" key="4">
    <source>
        <dbReference type="ARBA" id="ARBA00023015"/>
    </source>
</evidence>
<feature type="domain" description="Nuclear receptor" evidence="9">
    <location>
        <begin position="20"/>
        <end position="95"/>
    </location>
</feature>
<gene>
    <name evidence="10" type="primary">106053161</name>
</gene>
<protein>
    <recommendedName>
        <fullName evidence="9">Nuclear receptor domain-containing protein</fullName>
    </recommendedName>
</protein>
<accession>A0A182ZY30</accession>
<dbReference type="OrthoDB" id="5771769at2759"/>
<dbReference type="InterPro" id="IPR050274">
    <property type="entry name" value="Nuclear_hormone_rcpt_NR2"/>
</dbReference>
<keyword evidence="6" id="KW-0804">Transcription</keyword>
<evidence type="ECO:0000313" key="11">
    <source>
        <dbReference type="Proteomes" id="UP000076420"/>
    </source>
</evidence>
<dbReference type="PROSITE" id="PS51030">
    <property type="entry name" value="NUCLEAR_REC_DBD_2"/>
    <property type="match status" value="1"/>
</dbReference>
<dbReference type="Pfam" id="PF00105">
    <property type="entry name" value="zf-C4"/>
    <property type="match status" value="1"/>
</dbReference>
<dbReference type="AlphaFoldDB" id="A0A182ZY30"/>
<evidence type="ECO:0000256" key="6">
    <source>
        <dbReference type="ARBA" id="ARBA00023163"/>
    </source>
</evidence>
<evidence type="ECO:0000313" key="10">
    <source>
        <dbReference type="EnsemblMetazoa" id="BGLB014038-PA"/>
    </source>
</evidence>
<dbReference type="GO" id="GO:0003700">
    <property type="term" value="F:DNA-binding transcription factor activity"/>
    <property type="evidence" value="ECO:0007669"/>
    <property type="project" value="InterPro"/>
</dbReference>
<dbReference type="PROSITE" id="PS00031">
    <property type="entry name" value="NUCLEAR_REC_DBD_1"/>
    <property type="match status" value="1"/>
</dbReference>
<keyword evidence="3" id="KW-0862">Zinc</keyword>
<name>A0A182ZY30_BIOGL</name>
<evidence type="ECO:0000259" key="9">
    <source>
        <dbReference type="PROSITE" id="PS51030"/>
    </source>
</evidence>
<keyword evidence="2" id="KW-0863">Zinc-finger</keyword>
<keyword evidence="7" id="KW-0675">Receptor</keyword>
<dbReference type="PRINTS" id="PR00047">
    <property type="entry name" value="STROIDFINGER"/>
</dbReference>
<sequence>MYALFNVHKLVIPGRTLPVPVSCEVCGDKSYGKHYGVYCCDGCSCFFKRSIRKNITYSCIGKGSCLIDKARRNWCPHCRLQKCFAVNMNRNGNCAGRKRATKKQRHQEKYSREAKHTAPCLSVALLKQCGSIRPSRSRKLHHPLDDVSPGLGILPECFQTCAAQTTRDVALATRQQLSRLSARRDVWRRHQTSGNCTRTVARPGSRGRRTVLQVDPTADFVGHISAGAVQPTFPAPSSARSDSSVGTAVGGAIPPDCFVLARGRCQIDQ</sequence>
<evidence type="ECO:0000256" key="5">
    <source>
        <dbReference type="ARBA" id="ARBA00023125"/>
    </source>
</evidence>
<dbReference type="InterPro" id="IPR001628">
    <property type="entry name" value="Znf_hrmn_rcpt"/>
</dbReference>
<dbReference type="GO" id="GO:0008270">
    <property type="term" value="F:zinc ion binding"/>
    <property type="evidence" value="ECO:0007669"/>
    <property type="project" value="UniProtKB-KW"/>
</dbReference>
<keyword evidence="1" id="KW-0479">Metal-binding</keyword>
<dbReference type="VEuPathDB" id="VectorBase:BGLAX_039529"/>
<evidence type="ECO:0000256" key="1">
    <source>
        <dbReference type="ARBA" id="ARBA00022723"/>
    </source>
</evidence>
<keyword evidence="4" id="KW-0805">Transcription regulation</keyword>
<evidence type="ECO:0000256" key="7">
    <source>
        <dbReference type="ARBA" id="ARBA00023170"/>
    </source>
</evidence>
<proteinExistence type="predicted"/>
<evidence type="ECO:0000256" key="8">
    <source>
        <dbReference type="ARBA" id="ARBA00023242"/>
    </source>
</evidence>
<keyword evidence="8" id="KW-0539">Nucleus</keyword>
<dbReference type="GO" id="GO:0043565">
    <property type="term" value="F:sequence-specific DNA binding"/>
    <property type="evidence" value="ECO:0007669"/>
    <property type="project" value="InterPro"/>
</dbReference>
<dbReference type="Proteomes" id="UP000076420">
    <property type="component" value="Unassembled WGS sequence"/>
</dbReference>
<dbReference type="SUPFAM" id="SSF57716">
    <property type="entry name" value="Glucocorticoid receptor-like (DNA-binding domain)"/>
    <property type="match status" value="1"/>
</dbReference>
<dbReference type="PANTHER" id="PTHR24083">
    <property type="entry name" value="NUCLEAR HORMONE RECEPTOR"/>
    <property type="match status" value="1"/>
</dbReference>
<dbReference type="VEuPathDB" id="VectorBase:BGLB014038"/>